<evidence type="ECO:0000313" key="1">
    <source>
        <dbReference type="EMBL" id="EUC50706.1"/>
    </source>
</evidence>
<proteinExistence type="predicted"/>
<dbReference type="Proteomes" id="UP000054032">
    <property type="component" value="Unassembled WGS sequence"/>
</dbReference>
<sequence>MDVPEQHLRSSWLCISYVREASLLRDSLGARGLCQRLTGIRIKCVLDWASVEGEGKQGRRTGRGKAHIEGWNILKRYGYGEAESVTLDCQDVGAGSMGGRWTGSGQGFRLLAARKLASPLRTHTRLWIFRNARAAGQQSRGHERRLCCWPGVRPGLRRRLGGGCGNSRGEMSNSEQNECLWRAMQVERHGPGEEKGDDGKMTH</sequence>
<dbReference type="KEGG" id="bor:COCMIDRAFT_21725"/>
<dbReference type="RefSeq" id="XP_007682657.1">
    <property type="nucleotide sequence ID" value="XM_007684467.1"/>
</dbReference>
<protein>
    <submittedName>
        <fullName evidence="1">Uncharacterized protein</fullName>
    </submittedName>
</protein>
<dbReference type="EMBL" id="KI963921">
    <property type="protein sequence ID" value="EUC50706.1"/>
    <property type="molecule type" value="Genomic_DNA"/>
</dbReference>
<dbReference type="GeneID" id="19120111"/>
<evidence type="ECO:0000313" key="2">
    <source>
        <dbReference type="Proteomes" id="UP000054032"/>
    </source>
</evidence>
<gene>
    <name evidence="1" type="ORF">COCMIDRAFT_21725</name>
</gene>
<dbReference type="OrthoDB" id="10654130at2759"/>
<dbReference type="AlphaFoldDB" id="W7A3W0"/>
<reference evidence="1 2" key="1">
    <citation type="journal article" date="2013" name="PLoS Genet.">
        <title>Comparative genome structure, secondary metabolite, and effector coding capacity across Cochliobolus pathogens.</title>
        <authorList>
            <person name="Condon B.J."/>
            <person name="Leng Y."/>
            <person name="Wu D."/>
            <person name="Bushley K.E."/>
            <person name="Ohm R.A."/>
            <person name="Otillar R."/>
            <person name="Martin J."/>
            <person name="Schackwitz W."/>
            <person name="Grimwood J."/>
            <person name="MohdZainudin N."/>
            <person name="Xue C."/>
            <person name="Wang R."/>
            <person name="Manning V.A."/>
            <person name="Dhillon B."/>
            <person name="Tu Z.J."/>
            <person name="Steffenson B.J."/>
            <person name="Salamov A."/>
            <person name="Sun H."/>
            <person name="Lowry S."/>
            <person name="LaButti K."/>
            <person name="Han J."/>
            <person name="Copeland A."/>
            <person name="Lindquist E."/>
            <person name="Barry K."/>
            <person name="Schmutz J."/>
            <person name="Baker S.E."/>
            <person name="Ciuffetti L.M."/>
            <person name="Grigoriev I.V."/>
            <person name="Zhong S."/>
            <person name="Turgeon B.G."/>
        </authorList>
    </citation>
    <scope>NUCLEOTIDE SEQUENCE [LARGE SCALE GENOMIC DNA]</scope>
    <source>
        <strain evidence="1 2">ATCC 44560</strain>
    </source>
</reference>
<name>W7A3W0_COCMI</name>
<accession>W7A3W0</accession>
<dbReference type="HOGENOM" id="CLU_1348709_0_0_1"/>
<keyword evidence="2" id="KW-1185">Reference proteome</keyword>
<organism evidence="1 2">
    <name type="scientific">Bipolaris oryzae ATCC 44560</name>
    <dbReference type="NCBI Taxonomy" id="930090"/>
    <lineage>
        <taxon>Eukaryota</taxon>
        <taxon>Fungi</taxon>
        <taxon>Dikarya</taxon>
        <taxon>Ascomycota</taxon>
        <taxon>Pezizomycotina</taxon>
        <taxon>Dothideomycetes</taxon>
        <taxon>Pleosporomycetidae</taxon>
        <taxon>Pleosporales</taxon>
        <taxon>Pleosporineae</taxon>
        <taxon>Pleosporaceae</taxon>
        <taxon>Bipolaris</taxon>
    </lineage>
</organism>